<name>A0A382BL30_9ZZZZ</name>
<organism evidence="1">
    <name type="scientific">marine metagenome</name>
    <dbReference type="NCBI Taxonomy" id="408172"/>
    <lineage>
        <taxon>unclassified sequences</taxon>
        <taxon>metagenomes</taxon>
        <taxon>ecological metagenomes</taxon>
    </lineage>
</organism>
<dbReference type="Gene3D" id="3.40.50.1110">
    <property type="entry name" value="SGNH hydrolase"/>
    <property type="match status" value="1"/>
</dbReference>
<dbReference type="InterPro" id="IPR036514">
    <property type="entry name" value="SGNH_hydro_sf"/>
</dbReference>
<evidence type="ECO:0000313" key="1">
    <source>
        <dbReference type="EMBL" id="SVB14364.1"/>
    </source>
</evidence>
<protein>
    <recommendedName>
        <fullName evidence="2">DUF4886 domain-containing protein</fullName>
    </recommendedName>
</protein>
<dbReference type="EMBL" id="UINC01030264">
    <property type="protein sequence ID" value="SVB14364.1"/>
    <property type="molecule type" value="Genomic_DNA"/>
</dbReference>
<reference evidence="1" key="1">
    <citation type="submission" date="2018-05" db="EMBL/GenBank/DDBJ databases">
        <authorList>
            <person name="Lanie J.A."/>
            <person name="Ng W.-L."/>
            <person name="Kazmierczak K.M."/>
            <person name="Andrzejewski T.M."/>
            <person name="Davidsen T.M."/>
            <person name="Wayne K.J."/>
            <person name="Tettelin H."/>
            <person name="Glass J.I."/>
            <person name="Rusch D."/>
            <person name="Podicherti R."/>
            <person name="Tsui H.-C.T."/>
            <person name="Winkler M.E."/>
        </authorList>
    </citation>
    <scope>NUCLEOTIDE SEQUENCE</scope>
</reference>
<sequence>MILTRISLTLILLFHLSTAFSSLTPAVKEPNSENPKSILMIGNSFMYYNNGVHNPLVRLIRASEELGKGHKIRSITINGSSLSWHDVNSYINNSNIGSFSISSKNVLSNYDFTGFDMAIMQDCSQCPIHPERKDLFHDYVAKHSNLLKKNGIEPALMMTWAYKDKPEMTSLLAREYTVAGNKNNVLVMPVGLAYANSMKVHPEIDLYTSDKRHPSKAGTYLSACVMFTSVFQTSPVGNSYTFDLDKNIALNLQKIAWVTHQEYYEN</sequence>
<proteinExistence type="predicted"/>
<gene>
    <name evidence="1" type="ORF">METZ01_LOCUS167218</name>
</gene>
<accession>A0A382BL30</accession>
<dbReference type="AlphaFoldDB" id="A0A382BL30"/>
<evidence type="ECO:0008006" key="2">
    <source>
        <dbReference type="Google" id="ProtNLM"/>
    </source>
</evidence>